<reference evidence="1 2" key="1">
    <citation type="journal article" date="2018" name="Arch. Microbiol.">
        <title>New insights into the metabolic potential of the phototrophic purple bacterium Rhodopila globiformis DSM 161(T) from its draft genome sequence and evidence for a vanadium-dependent nitrogenase.</title>
        <authorList>
            <person name="Imhoff J.F."/>
            <person name="Rahn T."/>
            <person name="Kunzel S."/>
            <person name="Neulinger S.C."/>
        </authorList>
    </citation>
    <scope>NUCLEOTIDE SEQUENCE [LARGE SCALE GENOMIC DNA]</scope>
    <source>
        <strain evidence="1 2">DSM 161</strain>
    </source>
</reference>
<accession>A0A2S6N1G7</accession>
<comment type="caution">
    <text evidence="1">The sequence shown here is derived from an EMBL/GenBank/DDBJ whole genome shotgun (WGS) entry which is preliminary data.</text>
</comment>
<proteinExistence type="predicted"/>
<keyword evidence="2" id="KW-1185">Reference proteome</keyword>
<name>A0A2S6N1G7_RHOGL</name>
<organism evidence="1 2">
    <name type="scientific">Rhodopila globiformis</name>
    <name type="common">Rhodopseudomonas globiformis</name>
    <dbReference type="NCBI Taxonomy" id="1071"/>
    <lineage>
        <taxon>Bacteria</taxon>
        <taxon>Pseudomonadati</taxon>
        <taxon>Pseudomonadota</taxon>
        <taxon>Alphaproteobacteria</taxon>
        <taxon>Acetobacterales</taxon>
        <taxon>Acetobacteraceae</taxon>
        <taxon>Rhodopila</taxon>
    </lineage>
</organism>
<gene>
    <name evidence="1" type="ORF">CCS01_24340</name>
</gene>
<evidence type="ECO:0000313" key="2">
    <source>
        <dbReference type="Proteomes" id="UP000239724"/>
    </source>
</evidence>
<protein>
    <submittedName>
        <fullName evidence="1">Uncharacterized protein</fullName>
    </submittedName>
</protein>
<dbReference type="AlphaFoldDB" id="A0A2S6N1G7"/>
<dbReference type="EMBL" id="NHRY01000243">
    <property type="protein sequence ID" value="PPQ28467.1"/>
    <property type="molecule type" value="Genomic_DNA"/>
</dbReference>
<dbReference type="Proteomes" id="UP000239724">
    <property type="component" value="Unassembled WGS sequence"/>
</dbReference>
<evidence type="ECO:0000313" key="1">
    <source>
        <dbReference type="EMBL" id="PPQ28467.1"/>
    </source>
</evidence>
<sequence>MFQHPDEWTKVRAHTGAIIQADHLLKRYSDADWRQWFATMRSWHIQLELAVGAIKEWGPTAEQTFRVEAPIWDKAMRLGADLHSIVMDEPLFATRDKLHRPDDYAVEQTARFVALVRQKYPALLIGDIEPYPSLSVADQVNWIRRLQDRLRAEQVAPLDFYRSDVNGMALIRLHRGSWADIKSLSDAVHQQGLPFSLIYWASGWPFLHSYMRSHGLPNEGLVSEEIWCNQLSVQETTVRNLQIHPDQIVVQSWIAAPSRTLPENSRTCTFTKSALSVIRHSMTGYR</sequence>